<dbReference type="PANTHER" id="PTHR46513:SF13">
    <property type="entry name" value="EGF-LIKE DOMAIN-CONTAINING PROTEIN"/>
    <property type="match status" value="1"/>
</dbReference>
<dbReference type="Gene3D" id="2.10.25.10">
    <property type="entry name" value="Laminin"/>
    <property type="match status" value="1"/>
</dbReference>
<protein>
    <recommendedName>
        <fullName evidence="2">EGF-like domain-containing protein</fullName>
    </recommendedName>
</protein>
<evidence type="ECO:0000259" key="2">
    <source>
        <dbReference type="SMART" id="SM00181"/>
    </source>
</evidence>
<dbReference type="InterPro" id="IPR011042">
    <property type="entry name" value="6-blade_b-propeller_TolB-like"/>
</dbReference>
<reference evidence="3" key="1">
    <citation type="submission" date="2019-08" db="EMBL/GenBank/DDBJ databases">
        <title>The improved chromosome-level genome for the pearl oyster Pinctada fucata martensii using PacBio sequencing and Hi-C.</title>
        <authorList>
            <person name="Zheng Z."/>
        </authorList>
    </citation>
    <scope>NUCLEOTIDE SEQUENCE</scope>
    <source>
        <strain evidence="3">ZZ-2019</strain>
        <tissue evidence="3">Adductor muscle</tissue>
    </source>
</reference>
<dbReference type="PROSITE" id="PS51120">
    <property type="entry name" value="LDLRB"/>
    <property type="match status" value="1"/>
</dbReference>
<dbReference type="SUPFAM" id="SSF63825">
    <property type="entry name" value="YWTD domain"/>
    <property type="match status" value="2"/>
</dbReference>
<dbReference type="Proteomes" id="UP001186944">
    <property type="component" value="Unassembled WGS sequence"/>
</dbReference>
<comment type="caution">
    <text evidence="3">The sequence shown here is derived from an EMBL/GenBank/DDBJ whole genome shotgun (WGS) entry which is preliminary data.</text>
</comment>
<dbReference type="PANTHER" id="PTHR46513">
    <property type="entry name" value="VITELLOGENIN RECEPTOR-LIKE PROTEIN-RELATED-RELATED"/>
    <property type="match status" value="1"/>
</dbReference>
<dbReference type="SUPFAM" id="SSF57184">
    <property type="entry name" value="Growth factor receptor domain"/>
    <property type="match status" value="1"/>
</dbReference>
<dbReference type="InterPro" id="IPR009030">
    <property type="entry name" value="Growth_fac_rcpt_cys_sf"/>
</dbReference>
<dbReference type="InterPro" id="IPR000033">
    <property type="entry name" value="LDLR_classB_rpt"/>
</dbReference>
<dbReference type="SMART" id="SM00181">
    <property type="entry name" value="EGF"/>
    <property type="match status" value="2"/>
</dbReference>
<feature type="domain" description="EGF-like" evidence="2">
    <location>
        <begin position="586"/>
        <end position="624"/>
    </location>
</feature>
<keyword evidence="4" id="KW-1185">Reference proteome</keyword>
<evidence type="ECO:0000313" key="3">
    <source>
        <dbReference type="EMBL" id="KAK3088635.1"/>
    </source>
</evidence>
<dbReference type="CDD" id="cd00054">
    <property type="entry name" value="EGF_CA"/>
    <property type="match status" value="1"/>
</dbReference>
<gene>
    <name evidence="3" type="ORF">FSP39_021605</name>
</gene>
<dbReference type="InterPro" id="IPR050778">
    <property type="entry name" value="Cueball_EGF_LRP_Nidogen"/>
</dbReference>
<feature type="repeat" description="LDL-receptor class B" evidence="1">
    <location>
        <begin position="130"/>
        <end position="175"/>
    </location>
</feature>
<name>A0AA89BVA3_PINIB</name>
<feature type="domain" description="EGF-like" evidence="2">
    <location>
        <begin position="312"/>
        <end position="348"/>
    </location>
</feature>
<dbReference type="SMART" id="SM00135">
    <property type="entry name" value="LY"/>
    <property type="match status" value="5"/>
</dbReference>
<dbReference type="AlphaFoldDB" id="A0AA89BVA3"/>
<dbReference type="Gene3D" id="2.120.10.30">
    <property type="entry name" value="TolB, C-terminal domain"/>
    <property type="match status" value="2"/>
</dbReference>
<evidence type="ECO:0000256" key="1">
    <source>
        <dbReference type="PROSITE-ProRule" id="PRU00461"/>
    </source>
</evidence>
<sequence>MVMFYFNQHPVSNSFFIATAPYADRGLVVGRVPFFWYDAELDIFQGDIESFTTASDISPKVYALNGYEHVSSMKSDPNNERLIYLDYQRQLIVALENFNTWVNTNITERVIQEGLSDTYHARIAYDWLTGNIYWTDNKYDWIAIKSVDHPDTSAYKILIHEGLRIPKAIAIDPIKRFLFYAEYGYSNTILMRSDLLGGDRKIIRSGLRWVSDMIADHHSSMLYWVDNTRLSVERSDYDGNHWEVIYRKSSNVFFTAIASYKNLVCMVDYYIQEVSCINKITGTVTWTTSYNYKFPWGMDAYAIDNHPQEAHPCQNYRCSDICINTNDGAKCICKEGYELEPNNPKNCIASNILKGKRLLFTNGTDVCMFDIRVLTGYKDNASCFMHWNGTINFIVVDTNRTKLFFHDESKSEIYSYDLKTKTSKNLVTSGSLSGLQYDWIGNALYWSESDIGAIKVASASMTDMTTTIIHNLDRPRNLEVYPHGRMLFWIAGTSNAPMIQSYSFDTQNVVTILNRATLKDPKALCYSAGHEKIMQFTTLVEIQSHQGTYMMELVGLFFQLIYRRSRPLLRWPLLIQIFNGKKLVNACETNNGGCEQICFATTYTDRECKCSFGFEIETNGLNCTSKCNDELKKILTKISTAITIEYQIEHLRTPSKLEVGPGAQKE</sequence>
<accession>A0AA89BVA3</accession>
<dbReference type="InterPro" id="IPR000742">
    <property type="entry name" value="EGF"/>
</dbReference>
<proteinExistence type="predicted"/>
<dbReference type="EMBL" id="VSWD01000011">
    <property type="protein sequence ID" value="KAK3088635.1"/>
    <property type="molecule type" value="Genomic_DNA"/>
</dbReference>
<organism evidence="3 4">
    <name type="scientific">Pinctada imbricata</name>
    <name type="common">Atlantic pearl-oyster</name>
    <name type="synonym">Pinctada martensii</name>
    <dbReference type="NCBI Taxonomy" id="66713"/>
    <lineage>
        <taxon>Eukaryota</taxon>
        <taxon>Metazoa</taxon>
        <taxon>Spiralia</taxon>
        <taxon>Lophotrochozoa</taxon>
        <taxon>Mollusca</taxon>
        <taxon>Bivalvia</taxon>
        <taxon>Autobranchia</taxon>
        <taxon>Pteriomorphia</taxon>
        <taxon>Pterioida</taxon>
        <taxon>Pterioidea</taxon>
        <taxon>Pteriidae</taxon>
        <taxon>Pinctada</taxon>
    </lineage>
</organism>
<evidence type="ECO:0000313" key="4">
    <source>
        <dbReference type="Proteomes" id="UP001186944"/>
    </source>
</evidence>